<dbReference type="Proteomes" id="UP001364695">
    <property type="component" value="Unassembled WGS sequence"/>
</dbReference>
<sequence>MPQPITPRRWAATLSALGAALLLSACATAPGQVASATPAARFDARMLDYSKAPASVRWTTVDEIARSLQGQPPMNVGFDVDDTVLYSSPCFFYGQQKYSPGKNDYLGNQAFWDDINASCDQYSVPKDVARALINMHQARGDTIYFITARTPSPKEGLTATLQKDFGIKNMQPVIFTGDKPVGARYAKTPAIRQTKLSIYYGDANSDIQAAQEAGIRAIRVLRAPNSTYTPLPDNGQLGEEVIRDSAW</sequence>
<dbReference type="EMBL" id="JAWDIE010000008">
    <property type="protein sequence ID" value="MEJ7138064.1"/>
    <property type="molecule type" value="Genomic_DNA"/>
</dbReference>
<name>A0ACC6P2M7_9BURK</name>
<protein>
    <submittedName>
        <fullName evidence="1">Acid phosphatase AphA</fullName>
        <ecNumber evidence="1">3.1.3.2</ecNumber>
    </submittedName>
</protein>
<proteinExistence type="predicted"/>
<keyword evidence="2" id="KW-1185">Reference proteome</keyword>
<evidence type="ECO:0000313" key="1">
    <source>
        <dbReference type="EMBL" id="MEJ7138064.1"/>
    </source>
</evidence>
<accession>A0ACC6P2M7</accession>
<organism evidence="1 2">
    <name type="scientific">Amphibiibacter pelophylacis</name>
    <dbReference type="NCBI Taxonomy" id="1799477"/>
    <lineage>
        <taxon>Bacteria</taxon>
        <taxon>Pseudomonadati</taxon>
        <taxon>Pseudomonadota</taxon>
        <taxon>Betaproteobacteria</taxon>
        <taxon>Burkholderiales</taxon>
        <taxon>Sphaerotilaceae</taxon>
        <taxon>Amphibiibacter</taxon>
    </lineage>
</organism>
<evidence type="ECO:0000313" key="2">
    <source>
        <dbReference type="Proteomes" id="UP001364695"/>
    </source>
</evidence>
<gene>
    <name evidence="1" type="primary">aphA</name>
    <name evidence="1" type="ORF">RV045_06420</name>
</gene>
<dbReference type="EC" id="3.1.3.2" evidence="1"/>
<comment type="caution">
    <text evidence="1">The sequence shown here is derived from an EMBL/GenBank/DDBJ whole genome shotgun (WGS) entry which is preliminary data.</text>
</comment>
<keyword evidence="1" id="KW-0378">Hydrolase</keyword>
<reference evidence="1" key="1">
    <citation type="submission" date="2023-10" db="EMBL/GenBank/DDBJ databases">
        <title>Amphibacter perezi, gen. nov., sp. nov. a novel taxa of the family Comamonadaceae, class Betaproteobacteria isolated from the skin microbiota of Pelophylax perezi from different populations.</title>
        <authorList>
            <person name="Costa S."/>
            <person name="Proenca D.N."/>
            <person name="Lopes I."/>
            <person name="Morais P.V."/>
        </authorList>
    </citation>
    <scope>NUCLEOTIDE SEQUENCE</scope>
    <source>
        <strain evidence="1">SL12-8</strain>
    </source>
</reference>